<comment type="caution">
    <text evidence="11">The sequence shown here is derived from an EMBL/GenBank/DDBJ whole genome shotgun (WGS) entry which is preliminary data.</text>
</comment>
<comment type="cofactor">
    <cofactor evidence="1">
        <name>Mg(2+)</name>
        <dbReference type="ChEBI" id="CHEBI:18420"/>
    </cofactor>
</comment>
<dbReference type="PANTHER" id="PTHR30040">
    <property type="entry name" value="THIAMINE BIOSYNTHESIS LIPOPROTEIN APBE"/>
    <property type="match status" value="1"/>
</dbReference>
<dbReference type="Gene3D" id="3.10.520.10">
    <property type="entry name" value="ApbE-like domains"/>
    <property type="match status" value="1"/>
</dbReference>
<evidence type="ECO:0000313" key="12">
    <source>
        <dbReference type="Proteomes" id="UP000231019"/>
    </source>
</evidence>
<dbReference type="AlphaFoldDB" id="A0A2M7FX52"/>
<dbReference type="Proteomes" id="UP000231019">
    <property type="component" value="Unassembled WGS sequence"/>
</dbReference>
<evidence type="ECO:0000256" key="8">
    <source>
        <dbReference type="ARBA" id="ARBA00022842"/>
    </source>
</evidence>
<reference evidence="11 12" key="1">
    <citation type="submission" date="2017-09" db="EMBL/GenBank/DDBJ databases">
        <title>Depth-based differentiation of microbial function through sediment-hosted aquifers and enrichment of novel symbionts in the deep terrestrial subsurface.</title>
        <authorList>
            <person name="Probst A.J."/>
            <person name="Ladd B."/>
            <person name="Jarett J.K."/>
            <person name="Geller-Mcgrath D.E."/>
            <person name="Sieber C.M."/>
            <person name="Emerson J.B."/>
            <person name="Anantharaman K."/>
            <person name="Thomas B.C."/>
            <person name="Malmstrom R."/>
            <person name="Stieglmeier M."/>
            <person name="Klingl A."/>
            <person name="Woyke T."/>
            <person name="Ryan C.M."/>
            <person name="Banfield J.F."/>
        </authorList>
    </citation>
    <scope>NUCLEOTIDE SEQUENCE [LARGE SCALE GENOMIC DNA]</scope>
    <source>
        <strain evidence="11">CG17_big_fil_post_rev_8_21_14_2_50_48_46</strain>
    </source>
</reference>
<dbReference type="SUPFAM" id="SSF143631">
    <property type="entry name" value="ApbE-like"/>
    <property type="match status" value="1"/>
</dbReference>
<evidence type="ECO:0000256" key="9">
    <source>
        <dbReference type="ARBA" id="ARBA00031306"/>
    </source>
</evidence>
<evidence type="ECO:0000313" key="11">
    <source>
        <dbReference type="EMBL" id="PIW13838.1"/>
    </source>
</evidence>
<proteinExistence type="predicted"/>
<comment type="catalytic activity">
    <reaction evidence="10">
        <text>L-threonyl-[protein] + FAD = FMN-L-threonyl-[protein] + AMP + H(+)</text>
        <dbReference type="Rhea" id="RHEA:36847"/>
        <dbReference type="Rhea" id="RHEA-COMP:11060"/>
        <dbReference type="Rhea" id="RHEA-COMP:11061"/>
        <dbReference type="ChEBI" id="CHEBI:15378"/>
        <dbReference type="ChEBI" id="CHEBI:30013"/>
        <dbReference type="ChEBI" id="CHEBI:57692"/>
        <dbReference type="ChEBI" id="CHEBI:74257"/>
        <dbReference type="ChEBI" id="CHEBI:456215"/>
        <dbReference type="EC" id="2.7.1.180"/>
    </reaction>
</comment>
<name>A0A2M7FX52_9BACT</name>
<protein>
    <recommendedName>
        <fullName evidence="3">FAD:protein FMN transferase</fullName>
        <ecNumber evidence="2">2.7.1.180</ecNumber>
    </recommendedName>
    <alternativeName>
        <fullName evidence="9">Flavin transferase</fullName>
    </alternativeName>
</protein>
<dbReference type="InterPro" id="IPR024932">
    <property type="entry name" value="ApbE"/>
</dbReference>
<evidence type="ECO:0000256" key="5">
    <source>
        <dbReference type="ARBA" id="ARBA00022679"/>
    </source>
</evidence>
<keyword evidence="8" id="KW-0460">Magnesium</keyword>
<evidence type="ECO:0000256" key="1">
    <source>
        <dbReference type="ARBA" id="ARBA00001946"/>
    </source>
</evidence>
<evidence type="ECO:0000256" key="2">
    <source>
        <dbReference type="ARBA" id="ARBA00011955"/>
    </source>
</evidence>
<gene>
    <name evidence="11" type="ORF">COW36_24540</name>
</gene>
<evidence type="ECO:0000256" key="4">
    <source>
        <dbReference type="ARBA" id="ARBA00022630"/>
    </source>
</evidence>
<accession>A0A2M7FX52</accession>
<organism evidence="11 12">
    <name type="scientific">bacterium (Candidatus Blackallbacteria) CG17_big_fil_post_rev_8_21_14_2_50_48_46</name>
    <dbReference type="NCBI Taxonomy" id="2014261"/>
    <lineage>
        <taxon>Bacteria</taxon>
        <taxon>Candidatus Blackallbacteria</taxon>
    </lineage>
</organism>
<dbReference type="EC" id="2.7.1.180" evidence="2"/>
<dbReference type="GO" id="GO:0046872">
    <property type="term" value="F:metal ion binding"/>
    <property type="evidence" value="ECO:0007669"/>
    <property type="project" value="UniProtKB-KW"/>
</dbReference>
<evidence type="ECO:0000256" key="6">
    <source>
        <dbReference type="ARBA" id="ARBA00022723"/>
    </source>
</evidence>
<evidence type="ECO:0000256" key="7">
    <source>
        <dbReference type="ARBA" id="ARBA00022827"/>
    </source>
</evidence>
<keyword evidence="5" id="KW-0808">Transferase</keyword>
<dbReference type="Pfam" id="PF02424">
    <property type="entry name" value="ApbE"/>
    <property type="match status" value="1"/>
</dbReference>
<dbReference type="InterPro" id="IPR003374">
    <property type="entry name" value="ApbE-like_sf"/>
</dbReference>
<dbReference type="PANTHER" id="PTHR30040:SF2">
    <property type="entry name" value="FAD:PROTEIN FMN TRANSFERASE"/>
    <property type="match status" value="1"/>
</dbReference>
<sequence length="334" mass="37006">MSVNKALLFFWGLGLIFFLPVWAQAPVPSGDPVKRFVFHEQVLDAAFQLEVYSAQAGAAQKLATDIWQELKLQVPLLAEPALEKLEKAAQLEPVVVSEPLFNFLKALLNYHRLSQGALDPTSQPLYALWGFVPGSFNYHLPGTADWEKIKPLLDASALKLMESPFRLQISKKNLRLNLRPGLQGFLIDRAVPLLKKSGLVAALSTREVGYYQGVPPGAQAWKVAMPHPQMPGRVFSYLYVKDQALARISVLSNTFTYGGLNYHDLLDARTGQPTEQGLALSITRPNALAAELSAHLLIRLTSAEIQKVLPELEQTHALKLVSQNSLLIPLEYSH</sequence>
<evidence type="ECO:0000256" key="10">
    <source>
        <dbReference type="ARBA" id="ARBA00048540"/>
    </source>
</evidence>
<keyword evidence="4" id="KW-0285">Flavoprotein</keyword>
<keyword evidence="7" id="KW-0274">FAD</keyword>
<dbReference type="EMBL" id="PFFQ01000066">
    <property type="protein sequence ID" value="PIW13838.1"/>
    <property type="molecule type" value="Genomic_DNA"/>
</dbReference>
<keyword evidence="6" id="KW-0479">Metal-binding</keyword>
<dbReference type="GO" id="GO:0016740">
    <property type="term" value="F:transferase activity"/>
    <property type="evidence" value="ECO:0007669"/>
    <property type="project" value="UniProtKB-KW"/>
</dbReference>
<evidence type="ECO:0000256" key="3">
    <source>
        <dbReference type="ARBA" id="ARBA00016337"/>
    </source>
</evidence>